<name>A0A2W7HVN6_9FLAO</name>
<dbReference type="EMBL" id="QKYV01000008">
    <property type="protein sequence ID" value="PZW38564.1"/>
    <property type="molecule type" value="Genomic_DNA"/>
</dbReference>
<dbReference type="InterPro" id="IPR032508">
    <property type="entry name" value="FecR_C"/>
</dbReference>
<sequence>MKEEEIIKKWLDNETLSGEELQFLQENEAFKDYQKIAENATYFKAPQIDIHNGLKSVVEKTREKKSKKVWINQLTRIAAILVIAIGSYFLFFHSTQTQVDTLANVTKQINLPDDSEVTLNAGSSISYNKDTWTGNREVHLDGEAFFKVAKGKKFTVITSLGEVSVLGTQFNVKQRNNSIYVDCYEGLVEVKINNKRIKLPAGKSIAFRNKQLNEYENTANASTWLQGKSTFKSVPLREVFKEFERQYDIKIQAKNLTLNQDKLFTGSFTHKNIETAIKSITLPFGLDYSIQEDEIIVSARE</sequence>
<reference evidence="4 5" key="1">
    <citation type="submission" date="2018-06" db="EMBL/GenBank/DDBJ databases">
        <title>Genomic Encyclopedia of Archaeal and Bacterial Type Strains, Phase II (KMG-II): from individual species to whole genera.</title>
        <authorList>
            <person name="Goeker M."/>
        </authorList>
    </citation>
    <scope>NUCLEOTIDE SEQUENCE [LARGE SCALE GENOMIC DNA]</scope>
    <source>
        <strain evidence="4 5">DSM 15361</strain>
    </source>
</reference>
<dbReference type="PIRSF" id="PIRSF018266">
    <property type="entry name" value="FecR"/>
    <property type="match status" value="1"/>
</dbReference>
<feature type="domain" description="Protein FecR C-terminal" evidence="3">
    <location>
        <begin position="230"/>
        <end position="297"/>
    </location>
</feature>
<evidence type="ECO:0000256" key="1">
    <source>
        <dbReference type="SAM" id="Phobius"/>
    </source>
</evidence>
<gene>
    <name evidence="4" type="ORF">LX95_02585</name>
</gene>
<dbReference type="AlphaFoldDB" id="A0A2W7HVN6"/>
<keyword evidence="1" id="KW-1133">Transmembrane helix</keyword>
<evidence type="ECO:0000313" key="4">
    <source>
        <dbReference type="EMBL" id="PZW38564.1"/>
    </source>
</evidence>
<keyword evidence="1" id="KW-0472">Membrane</keyword>
<dbReference type="InterPro" id="IPR012373">
    <property type="entry name" value="Ferrdict_sens_TM"/>
</dbReference>
<dbReference type="Pfam" id="PF04773">
    <property type="entry name" value="FecR"/>
    <property type="match status" value="1"/>
</dbReference>
<feature type="domain" description="FecR protein" evidence="2">
    <location>
        <begin position="99"/>
        <end position="189"/>
    </location>
</feature>
<feature type="transmembrane region" description="Helical" evidence="1">
    <location>
        <begin position="74"/>
        <end position="92"/>
    </location>
</feature>
<evidence type="ECO:0000259" key="3">
    <source>
        <dbReference type="Pfam" id="PF16344"/>
    </source>
</evidence>
<dbReference type="Proteomes" id="UP000249542">
    <property type="component" value="Unassembled WGS sequence"/>
</dbReference>
<proteinExistence type="predicted"/>
<dbReference type="PANTHER" id="PTHR30273:SF2">
    <property type="entry name" value="PROTEIN FECR"/>
    <property type="match status" value="1"/>
</dbReference>
<dbReference type="Gene3D" id="3.55.50.30">
    <property type="match status" value="1"/>
</dbReference>
<dbReference type="PANTHER" id="PTHR30273">
    <property type="entry name" value="PERIPLASMIC SIGNAL SENSOR AND SIGMA FACTOR ACTIVATOR FECR-RELATED"/>
    <property type="match status" value="1"/>
</dbReference>
<evidence type="ECO:0000259" key="2">
    <source>
        <dbReference type="Pfam" id="PF04773"/>
    </source>
</evidence>
<organism evidence="4 5">
    <name type="scientific">Mesonia algae</name>
    <dbReference type="NCBI Taxonomy" id="213248"/>
    <lineage>
        <taxon>Bacteria</taxon>
        <taxon>Pseudomonadati</taxon>
        <taxon>Bacteroidota</taxon>
        <taxon>Flavobacteriia</taxon>
        <taxon>Flavobacteriales</taxon>
        <taxon>Flavobacteriaceae</taxon>
        <taxon>Mesonia</taxon>
    </lineage>
</organism>
<dbReference type="Gene3D" id="2.60.120.1440">
    <property type="match status" value="1"/>
</dbReference>
<dbReference type="GO" id="GO:0016989">
    <property type="term" value="F:sigma factor antagonist activity"/>
    <property type="evidence" value="ECO:0007669"/>
    <property type="project" value="TreeGrafter"/>
</dbReference>
<dbReference type="RefSeq" id="WP_111541854.1">
    <property type="nucleotide sequence ID" value="NZ_QKYV01000008.1"/>
</dbReference>
<keyword evidence="5" id="KW-1185">Reference proteome</keyword>
<dbReference type="Pfam" id="PF16344">
    <property type="entry name" value="FecR_C"/>
    <property type="match status" value="1"/>
</dbReference>
<keyword evidence="1" id="KW-0812">Transmembrane</keyword>
<evidence type="ECO:0000313" key="5">
    <source>
        <dbReference type="Proteomes" id="UP000249542"/>
    </source>
</evidence>
<comment type="caution">
    <text evidence="4">The sequence shown here is derived from an EMBL/GenBank/DDBJ whole genome shotgun (WGS) entry which is preliminary data.</text>
</comment>
<protein>
    <submittedName>
        <fullName evidence="4">FecR family protein</fullName>
    </submittedName>
</protein>
<dbReference type="InterPro" id="IPR006860">
    <property type="entry name" value="FecR"/>
</dbReference>
<accession>A0A2W7HVN6</accession>